<proteinExistence type="predicted"/>
<organism evidence="1 2">
    <name type="scientific">Chryseobacterium taihuense</name>
    <dbReference type="NCBI Taxonomy" id="1141221"/>
    <lineage>
        <taxon>Bacteria</taxon>
        <taxon>Pseudomonadati</taxon>
        <taxon>Bacteroidota</taxon>
        <taxon>Flavobacteriia</taxon>
        <taxon>Flavobacteriales</taxon>
        <taxon>Weeksellaceae</taxon>
        <taxon>Chryseobacterium group</taxon>
        <taxon>Chryseobacterium</taxon>
    </lineage>
</organism>
<dbReference type="RefSeq" id="WP_089744925.1">
    <property type="nucleotide sequence ID" value="NZ_FNHD01000014.1"/>
</dbReference>
<name>A0ABY0QZ70_9FLAO</name>
<keyword evidence="2" id="KW-1185">Reference proteome</keyword>
<sequence length="221" mass="25504">MFGLFKNSVIKPTKDVMQFLHNLVGILPEKYSFLTEQINTDFVLGLEKSKINHNRYSLLLNANLQSRYENKKLPSYYIIEGLLIWENKIKNYTPVNISISKGLIISIELLSVSFKNFDFTKIDLSKLTEKHFKNDNDKKALINIIGKLSTEKLSYFDIDDTFKIEIPEGDFYTIKDLGDGNYLAVNEEGEVYELIHDPYCIKKIADSISMYNHPKSRSTLG</sequence>
<accession>A0ABY0QZ70</accession>
<evidence type="ECO:0000313" key="1">
    <source>
        <dbReference type="EMBL" id="SDM14625.1"/>
    </source>
</evidence>
<reference evidence="1 2" key="1">
    <citation type="submission" date="2016-10" db="EMBL/GenBank/DDBJ databases">
        <authorList>
            <person name="Varghese N."/>
            <person name="Submissions S."/>
        </authorList>
    </citation>
    <scope>NUCLEOTIDE SEQUENCE [LARGE SCALE GENOMIC DNA]</scope>
    <source>
        <strain evidence="1 2">CGMCC 1.10941</strain>
    </source>
</reference>
<dbReference type="Proteomes" id="UP000199242">
    <property type="component" value="Unassembled WGS sequence"/>
</dbReference>
<protein>
    <submittedName>
        <fullName evidence="1">Uncharacterized protein</fullName>
    </submittedName>
</protein>
<comment type="caution">
    <text evidence="1">The sequence shown here is derived from an EMBL/GenBank/DDBJ whole genome shotgun (WGS) entry which is preliminary data.</text>
</comment>
<evidence type="ECO:0000313" key="2">
    <source>
        <dbReference type="Proteomes" id="UP000199242"/>
    </source>
</evidence>
<dbReference type="EMBL" id="FNHD01000014">
    <property type="protein sequence ID" value="SDM14625.1"/>
    <property type="molecule type" value="Genomic_DNA"/>
</dbReference>
<gene>
    <name evidence="1" type="ORF">SAMN05216273_11493</name>
</gene>